<dbReference type="EMBL" id="JACAZI010000011">
    <property type="protein sequence ID" value="KAF7348810.1"/>
    <property type="molecule type" value="Genomic_DNA"/>
</dbReference>
<accession>A0A8H6XV79</accession>
<reference evidence="2" key="1">
    <citation type="submission" date="2020-05" db="EMBL/GenBank/DDBJ databases">
        <title>Mycena genomes resolve the evolution of fungal bioluminescence.</title>
        <authorList>
            <person name="Tsai I.J."/>
        </authorList>
    </citation>
    <scope>NUCLEOTIDE SEQUENCE</scope>
    <source>
        <strain evidence="2">CCC161011</strain>
    </source>
</reference>
<keyword evidence="2" id="KW-0378">Hydrolase</keyword>
<evidence type="ECO:0000313" key="3">
    <source>
        <dbReference type="Proteomes" id="UP000620124"/>
    </source>
</evidence>
<dbReference type="InterPro" id="IPR035992">
    <property type="entry name" value="Ricin_B-like_lectins"/>
</dbReference>
<protein>
    <submittedName>
        <fullName evidence="2">Glycoside hydrolase family 79 protein</fullName>
    </submittedName>
</protein>
<dbReference type="GO" id="GO:0016787">
    <property type="term" value="F:hydrolase activity"/>
    <property type="evidence" value="ECO:0007669"/>
    <property type="project" value="UniProtKB-KW"/>
</dbReference>
<dbReference type="InterPro" id="IPR000772">
    <property type="entry name" value="Ricin_B_lectin"/>
</dbReference>
<dbReference type="Pfam" id="PF16862">
    <property type="entry name" value="Glyco_hydro_79C"/>
    <property type="match status" value="1"/>
</dbReference>
<feature type="domain" description="Ricin B lectin" evidence="1">
    <location>
        <begin position="35"/>
        <end position="168"/>
    </location>
</feature>
<evidence type="ECO:0000259" key="1">
    <source>
        <dbReference type="SMART" id="SM00458"/>
    </source>
</evidence>
<dbReference type="Proteomes" id="UP000620124">
    <property type="component" value="Unassembled WGS sequence"/>
</dbReference>
<comment type="caution">
    <text evidence="2">The sequence shown here is derived from an EMBL/GenBank/DDBJ whole genome shotgun (WGS) entry which is preliminary data.</text>
</comment>
<evidence type="ECO:0000313" key="2">
    <source>
        <dbReference type="EMBL" id="KAF7348810.1"/>
    </source>
</evidence>
<dbReference type="InterPro" id="IPR052974">
    <property type="entry name" value="GH79_Enzymes"/>
</dbReference>
<dbReference type="Gene3D" id="3.20.20.80">
    <property type="entry name" value="Glycosidases"/>
    <property type="match status" value="1"/>
</dbReference>
<dbReference type="Gene3D" id="2.80.10.50">
    <property type="match status" value="3"/>
</dbReference>
<dbReference type="SMART" id="SM00458">
    <property type="entry name" value="RICIN"/>
    <property type="match status" value="2"/>
</dbReference>
<dbReference type="PROSITE" id="PS50231">
    <property type="entry name" value="RICIN_B_LECTIN"/>
    <property type="match status" value="3"/>
</dbReference>
<dbReference type="SUPFAM" id="SSF50370">
    <property type="entry name" value="Ricin B-like lectins"/>
    <property type="match status" value="2"/>
</dbReference>
<dbReference type="OrthoDB" id="2796951at2759"/>
<gene>
    <name evidence="2" type="ORF">MVEN_01400800</name>
</gene>
<sequence>MVGQYKSRASSSSSLAAPCIFSGSHSSPFVFAASNQFIHPSVDPGKCLTATSNANGTPVTISDCITSGDSTSQNWTVSSTGTLVLYGNQCLDVTNGVAASGTLLQTWTCTDNDANQRWTVGGASGSITWTGQSFCLDLTKGVDADGTVMQIWACTPQNIDENQMFTITTGPGSGASTPPVTAESKFIHPSVDSGMCLTATSNADGTPVTISDCISSGSTSQNWTVSTSGTLVLYGNMCLDVTNGVAASGVPLQIWSCTSQDSNQLWTISSTSGSISWTGMGFCLDLTKGVDADGTVMQIWACSPQEPDANQLFTLTTTPGSGSTSSGGDSVSIPITAGSATAVTGNLLSLSIEQDRWLDWSGNATQNTFFFNCLDNIIEITGLPPRIRIGADSEDHTNFNPNVEGVQDQFPPPTTTVPYPEASSIVAGPGFYQASLFSLQSALWLIPGFSGTGVTWGVNFGGANLTAVFLETQAIITAFASSAFTQAGITLDNLELGNEADLYSGNGLRASTYTVQQYTPQWITFATNLTNTAKLSSSNTRLWGGAFAGSSHTTTGFSPQGIFANGILNSVPGAFIKTISQHHYSGSFCAGSESLLQDLMTKATIRSNLSSFTPDIEAVRTQGLNYVFGETNSYSCHGAPGVSNTAGAALWTLDYALYASQIGATQVYFHEGIGYKYNLIQPLTLTRSTLDGSTLAKPQAPHIQPQYYAAIIIAEAIGDSGDTQVAELSISDNRLSGYAFYESGSLKRVIFINSLAYLTTTTTARPSTHVNLSFSGSGSAPTSFSVKRLVINHADDVSNLTWGGQTYETSDARVSGTLTTESGTVAGGIDIPATQAVMLSFN</sequence>
<dbReference type="InterPro" id="IPR031728">
    <property type="entry name" value="GlcAase_C"/>
</dbReference>
<dbReference type="PANTHER" id="PTHR36183:SF2">
    <property type="entry name" value="BETA-GLUCURONIDASE C-TERMINAL DOMAIN-CONTAINING PROTEIN"/>
    <property type="match status" value="1"/>
</dbReference>
<dbReference type="PANTHER" id="PTHR36183">
    <property type="entry name" value="BETA-GLUCURONIDASE"/>
    <property type="match status" value="1"/>
</dbReference>
<name>A0A8H6XV79_9AGAR</name>
<dbReference type="InterPro" id="IPR017853">
    <property type="entry name" value="GH"/>
</dbReference>
<dbReference type="SUPFAM" id="SSF51445">
    <property type="entry name" value="(Trans)glycosidases"/>
    <property type="match status" value="1"/>
</dbReference>
<proteinExistence type="predicted"/>
<dbReference type="Pfam" id="PF00652">
    <property type="entry name" value="Ricin_B_lectin"/>
    <property type="match status" value="2"/>
</dbReference>
<organism evidence="2 3">
    <name type="scientific">Mycena venus</name>
    <dbReference type="NCBI Taxonomy" id="2733690"/>
    <lineage>
        <taxon>Eukaryota</taxon>
        <taxon>Fungi</taxon>
        <taxon>Dikarya</taxon>
        <taxon>Basidiomycota</taxon>
        <taxon>Agaricomycotina</taxon>
        <taxon>Agaricomycetes</taxon>
        <taxon>Agaricomycetidae</taxon>
        <taxon>Agaricales</taxon>
        <taxon>Marasmiineae</taxon>
        <taxon>Mycenaceae</taxon>
        <taxon>Mycena</taxon>
    </lineage>
</organism>
<feature type="domain" description="Ricin B lectin" evidence="1">
    <location>
        <begin position="183"/>
        <end position="316"/>
    </location>
</feature>
<dbReference type="AlphaFoldDB" id="A0A8H6XV79"/>
<keyword evidence="3" id="KW-1185">Reference proteome</keyword>